<accession>A0A084JEA3</accession>
<dbReference type="EMBL" id="JPMD01000014">
    <property type="protein sequence ID" value="KEZ87287.1"/>
    <property type="molecule type" value="Genomic_DNA"/>
</dbReference>
<organism evidence="5 6">
    <name type="scientific">Clostridium sulfidigenes</name>
    <dbReference type="NCBI Taxonomy" id="318464"/>
    <lineage>
        <taxon>Bacteria</taxon>
        <taxon>Bacillati</taxon>
        <taxon>Bacillota</taxon>
        <taxon>Clostridia</taxon>
        <taxon>Eubacteriales</taxon>
        <taxon>Clostridiaceae</taxon>
        <taxon>Clostridium</taxon>
    </lineage>
</organism>
<dbReference type="Gene3D" id="3.40.50.880">
    <property type="match status" value="1"/>
</dbReference>
<gene>
    <name evidence="5" type="ORF">IO99_06925</name>
</gene>
<evidence type="ECO:0000256" key="3">
    <source>
        <dbReference type="ARBA" id="ARBA00022801"/>
    </source>
</evidence>
<name>A0A084JEA3_9CLOT</name>
<dbReference type="STRING" id="318464.IO99_06925"/>
<comment type="caution">
    <text evidence="5">The sequence shown here is derived from an EMBL/GenBank/DDBJ whole genome shotgun (WGS) entry which is preliminary data.</text>
</comment>
<dbReference type="GO" id="GO:0008236">
    <property type="term" value="F:serine-type peptidase activity"/>
    <property type="evidence" value="ECO:0007669"/>
    <property type="project" value="UniProtKB-KW"/>
</dbReference>
<evidence type="ECO:0000256" key="2">
    <source>
        <dbReference type="ARBA" id="ARBA00022670"/>
    </source>
</evidence>
<comment type="similarity">
    <text evidence="1">Belongs to the peptidase S51 family.</text>
</comment>
<keyword evidence="2" id="KW-0645">Protease</keyword>
<evidence type="ECO:0008006" key="7">
    <source>
        <dbReference type="Google" id="ProtNLM"/>
    </source>
</evidence>
<sequence>MMNILLDGLDFNESWAYNTLKNIIKPEYKICVIPFAFHEDWIKNEAEWEKSYNKITGEHYKNIAAPFYTYGIEDNNITLINYFTDNSESAKAKINSADIVFFTGGFPDKIMSRLSELGLINTVENHSGIIMGWSAGAMMQCSQYYISPDKDYPEFIYEKGLRCIDNFAVEVHYKNTDSQNKSIEKYIIENGKMVYTTQQKSAIIVDGENISLLGNAKVYQI</sequence>
<dbReference type="AlphaFoldDB" id="A0A084JEA3"/>
<dbReference type="Pfam" id="PF03575">
    <property type="entry name" value="Peptidase_S51"/>
    <property type="match status" value="1"/>
</dbReference>
<keyword evidence="4" id="KW-0720">Serine protease</keyword>
<evidence type="ECO:0000256" key="4">
    <source>
        <dbReference type="ARBA" id="ARBA00022825"/>
    </source>
</evidence>
<dbReference type="GO" id="GO:0006508">
    <property type="term" value="P:proteolysis"/>
    <property type="evidence" value="ECO:0007669"/>
    <property type="project" value="UniProtKB-KW"/>
</dbReference>
<protein>
    <recommendedName>
        <fullName evidence="7">Peptidase S51</fullName>
    </recommendedName>
</protein>
<dbReference type="InterPro" id="IPR005320">
    <property type="entry name" value="Peptidase_S51"/>
</dbReference>
<dbReference type="eggNOG" id="COG3340">
    <property type="taxonomic scope" value="Bacteria"/>
</dbReference>
<dbReference type="SUPFAM" id="SSF52317">
    <property type="entry name" value="Class I glutamine amidotransferase-like"/>
    <property type="match status" value="1"/>
</dbReference>
<reference evidence="5 6" key="1">
    <citation type="submission" date="2014-07" db="EMBL/GenBank/DDBJ databases">
        <title>Draft genome of Clostridium sulfidigenes 113A isolated from sediments associated with methane hydrate from Krishna Godavari basin.</title>
        <authorList>
            <person name="Honkalas V.S."/>
            <person name="Dabir A.P."/>
            <person name="Arora P."/>
            <person name="Dhakephalkar P.K."/>
        </authorList>
    </citation>
    <scope>NUCLEOTIDE SEQUENCE [LARGE SCALE GENOMIC DNA]</scope>
    <source>
        <strain evidence="5 6">113A</strain>
    </source>
</reference>
<keyword evidence="6" id="KW-1185">Reference proteome</keyword>
<evidence type="ECO:0000256" key="1">
    <source>
        <dbReference type="ARBA" id="ARBA00006534"/>
    </source>
</evidence>
<evidence type="ECO:0000313" key="6">
    <source>
        <dbReference type="Proteomes" id="UP000028542"/>
    </source>
</evidence>
<dbReference type="Proteomes" id="UP000028542">
    <property type="component" value="Unassembled WGS sequence"/>
</dbReference>
<keyword evidence="3" id="KW-0378">Hydrolase</keyword>
<evidence type="ECO:0000313" key="5">
    <source>
        <dbReference type="EMBL" id="KEZ87287.1"/>
    </source>
</evidence>
<dbReference type="InterPro" id="IPR029062">
    <property type="entry name" value="Class_I_gatase-like"/>
</dbReference>
<proteinExistence type="inferred from homology"/>